<dbReference type="EC" id="5.6.2.4" evidence="5"/>
<dbReference type="PROSITE" id="PS51194">
    <property type="entry name" value="HELICASE_CTER"/>
    <property type="match status" value="1"/>
</dbReference>
<accession>A0AAW1VCT2</accession>
<evidence type="ECO:0000256" key="6">
    <source>
        <dbReference type="SAM" id="MobiDB-lite"/>
    </source>
</evidence>
<feature type="compositionally biased region" description="Polar residues" evidence="6">
    <location>
        <begin position="507"/>
        <end position="518"/>
    </location>
</feature>
<dbReference type="GO" id="GO:0005694">
    <property type="term" value="C:chromosome"/>
    <property type="evidence" value="ECO:0007669"/>
    <property type="project" value="InterPro"/>
</dbReference>
<dbReference type="SUPFAM" id="SSF52540">
    <property type="entry name" value="P-loop containing nucleoside triphosphate hydrolases"/>
    <property type="match status" value="1"/>
</dbReference>
<feature type="region of interest" description="Disordered" evidence="6">
    <location>
        <begin position="407"/>
        <end position="449"/>
    </location>
</feature>
<proteinExistence type="inferred from homology"/>
<dbReference type="Pfam" id="PF16124">
    <property type="entry name" value="RecQ_Zn_bind"/>
    <property type="match status" value="1"/>
</dbReference>
<dbReference type="EMBL" id="JARQZJ010000135">
    <property type="protein sequence ID" value="KAK9892540.1"/>
    <property type="molecule type" value="Genomic_DNA"/>
</dbReference>
<evidence type="ECO:0000259" key="7">
    <source>
        <dbReference type="PROSITE" id="PS51194"/>
    </source>
</evidence>
<evidence type="ECO:0000256" key="3">
    <source>
        <dbReference type="ARBA" id="ARBA00023242"/>
    </source>
</evidence>
<feature type="compositionally biased region" description="Acidic residues" evidence="6">
    <location>
        <begin position="439"/>
        <end position="449"/>
    </location>
</feature>
<comment type="caution">
    <text evidence="8">The sequence shown here is derived from an EMBL/GenBank/DDBJ whole genome shotgun (WGS) entry which is preliminary data.</text>
</comment>
<dbReference type="PANTHER" id="PTHR13710:SF152">
    <property type="entry name" value="ATP-DEPENDENT DNA HELICASE Q5"/>
    <property type="match status" value="1"/>
</dbReference>
<gene>
    <name evidence="8" type="ORF">WA026_020523</name>
</gene>
<dbReference type="Proteomes" id="UP001431783">
    <property type="component" value="Unassembled WGS sequence"/>
</dbReference>
<evidence type="ECO:0000313" key="9">
    <source>
        <dbReference type="Proteomes" id="UP001431783"/>
    </source>
</evidence>
<dbReference type="GO" id="GO:0005737">
    <property type="term" value="C:cytoplasm"/>
    <property type="evidence" value="ECO:0007669"/>
    <property type="project" value="TreeGrafter"/>
</dbReference>
<dbReference type="GO" id="GO:0005634">
    <property type="term" value="C:nucleus"/>
    <property type="evidence" value="ECO:0007669"/>
    <property type="project" value="TreeGrafter"/>
</dbReference>
<evidence type="ECO:0000256" key="1">
    <source>
        <dbReference type="ARBA" id="ARBA00004123"/>
    </source>
</evidence>
<comment type="catalytic activity">
    <reaction evidence="4">
        <text>Couples ATP hydrolysis with the unwinding of duplex DNA by translocating in the 3'-5' direction.</text>
        <dbReference type="EC" id="5.6.2.4"/>
    </reaction>
</comment>
<name>A0AAW1VCT2_9CUCU</name>
<comment type="subcellular location">
    <subcellularLocation>
        <location evidence="1">Nucleus</location>
    </subcellularLocation>
</comment>
<dbReference type="PANTHER" id="PTHR13710">
    <property type="entry name" value="DNA HELICASE RECQ FAMILY MEMBER"/>
    <property type="match status" value="1"/>
</dbReference>
<dbReference type="InterPro" id="IPR001650">
    <property type="entry name" value="Helicase_C-like"/>
</dbReference>
<feature type="compositionally biased region" description="Basic and acidic residues" evidence="6">
    <location>
        <begin position="533"/>
        <end position="548"/>
    </location>
</feature>
<comment type="similarity">
    <text evidence="2">Belongs to the helicase family. RecQ subfamily.</text>
</comment>
<dbReference type="GO" id="GO:0000724">
    <property type="term" value="P:double-strand break repair via homologous recombination"/>
    <property type="evidence" value="ECO:0007669"/>
    <property type="project" value="TreeGrafter"/>
</dbReference>
<keyword evidence="9" id="KW-1185">Reference proteome</keyword>
<reference evidence="8 9" key="1">
    <citation type="submission" date="2023-03" db="EMBL/GenBank/DDBJ databases">
        <title>Genome insight into feeding habits of ladybird beetles.</title>
        <authorList>
            <person name="Li H.-S."/>
            <person name="Huang Y.-H."/>
            <person name="Pang H."/>
        </authorList>
    </citation>
    <scope>NUCLEOTIDE SEQUENCE [LARGE SCALE GENOMIC DNA]</scope>
    <source>
        <strain evidence="8">SYSU_2023b</strain>
        <tissue evidence="8">Whole body</tissue>
    </source>
</reference>
<feature type="compositionally biased region" description="Basic and acidic residues" evidence="6">
    <location>
        <begin position="463"/>
        <end position="491"/>
    </location>
</feature>
<evidence type="ECO:0000256" key="4">
    <source>
        <dbReference type="ARBA" id="ARBA00034617"/>
    </source>
</evidence>
<evidence type="ECO:0000313" key="8">
    <source>
        <dbReference type="EMBL" id="KAK9892540.1"/>
    </source>
</evidence>
<evidence type="ECO:0000256" key="5">
    <source>
        <dbReference type="ARBA" id="ARBA00034808"/>
    </source>
</evidence>
<dbReference type="GO" id="GO:0006355">
    <property type="term" value="P:regulation of DNA-templated transcription"/>
    <property type="evidence" value="ECO:0007669"/>
    <property type="project" value="InterPro"/>
</dbReference>
<dbReference type="InterPro" id="IPR013257">
    <property type="entry name" value="SRI"/>
</dbReference>
<dbReference type="Gene3D" id="6.10.250.3140">
    <property type="match status" value="1"/>
</dbReference>
<dbReference type="InterPro" id="IPR027417">
    <property type="entry name" value="P-loop_NTPase"/>
</dbReference>
<dbReference type="AlphaFoldDB" id="A0AAW1VCT2"/>
<dbReference type="InterPro" id="IPR032284">
    <property type="entry name" value="RecQ_Zn-bd"/>
</dbReference>
<protein>
    <recommendedName>
        <fullName evidence="5">DNA 3'-5' helicase</fullName>
        <ecNumber evidence="5">5.6.2.4</ecNumber>
    </recommendedName>
</protein>
<evidence type="ECO:0000256" key="2">
    <source>
        <dbReference type="ARBA" id="ARBA00005446"/>
    </source>
</evidence>
<dbReference type="GO" id="GO:0043138">
    <property type="term" value="F:3'-5' DNA helicase activity"/>
    <property type="evidence" value="ECO:0007669"/>
    <property type="project" value="UniProtKB-EC"/>
</dbReference>
<feature type="region of interest" description="Disordered" evidence="6">
    <location>
        <begin position="462"/>
        <end position="558"/>
    </location>
</feature>
<dbReference type="Pfam" id="PF08236">
    <property type="entry name" value="SRI"/>
    <property type="match status" value="1"/>
</dbReference>
<keyword evidence="3" id="KW-0539">Nucleus</keyword>
<dbReference type="Gene3D" id="3.40.50.300">
    <property type="entry name" value="P-loop containing nucleotide triphosphate hydrolases"/>
    <property type="match status" value="1"/>
</dbReference>
<feature type="compositionally biased region" description="Basic and acidic residues" evidence="6">
    <location>
        <begin position="407"/>
        <end position="422"/>
    </location>
</feature>
<organism evidence="8 9">
    <name type="scientific">Henosepilachna vigintioctopunctata</name>
    <dbReference type="NCBI Taxonomy" id="420089"/>
    <lineage>
        <taxon>Eukaryota</taxon>
        <taxon>Metazoa</taxon>
        <taxon>Ecdysozoa</taxon>
        <taxon>Arthropoda</taxon>
        <taxon>Hexapoda</taxon>
        <taxon>Insecta</taxon>
        <taxon>Pterygota</taxon>
        <taxon>Neoptera</taxon>
        <taxon>Endopterygota</taxon>
        <taxon>Coleoptera</taxon>
        <taxon>Polyphaga</taxon>
        <taxon>Cucujiformia</taxon>
        <taxon>Coccinelloidea</taxon>
        <taxon>Coccinellidae</taxon>
        <taxon>Epilachninae</taxon>
        <taxon>Epilachnini</taxon>
        <taxon>Henosepilachna</taxon>
    </lineage>
</organism>
<dbReference type="GO" id="GO:0009378">
    <property type="term" value="F:four-way junction helicase activity"/>
    <property type="evidence" value="ECO:0007669"/>
    <property type="project" value="TreeGrafter"/>
</dbReference>
<feature type="domain" description="Helicase C-terminal" evidence="7">
    <location>
        <begin position="1"/>
        <end position="76"/>
    </location>
</feature>
<sequence>MGVDKGTVRFVIHWGIPRDPSSYYQESGRAGRDDKPSKCRIYYSRTDSKAIEFHLNRDLTKAKITEAGKIKAENMIASFKRIVEYCENADDCRHNLFNRHFGEPEKKCITNCDICVDKKSVAQRAEHFHLKSIQFNTVMSKEDDGDYGDLYGGGRNGINDDYKDYLEEDDNGGSSQFEEERKAKKETAEFIKKQFELRKNPKEISAATIEKLFSNQARVKAPASTTSKVKGLSLATREQYLNRICDVLKANLNVCIDKDCVTVKEVEKCSIDIEYSVFTTTTTIMMYRNNLAKLISKVKKCTDNQVIFESLEQLLVKKIEEDNVSENKYEESNDLVNIKSVNHIQKAPERSINSFCTASDILDQRKKALGFQKASVLLQEETSVVNDKQRKIGEFFSVNSELETNLKRKMTEGKGRKTKDLFGDDSDDGGSPKRQKVEEEPDEYSFLDNDWEDDFTDALKSNMENDHLSEPKNLKRKEGSKNGCDKVKKSPTDSQSSSIDEELSSQNKNPIPSCNGLSKNDDNSKGSPLSPSKPKDDVEAEKDLDIVKNTKSTHGRSKVKVKLNKTEIGEYVVKLLTPAYAERRFQSRDLFKKLARNISHNLVNKDHHEIKKYIEEFLRKNPTITDHTVI</sequence>